<reference evidence="1" key="1">
    <citation type="submission" date="2023-01" db="EMBL/GenBank/DDBJ databases">
        <title>Human gut microbiome strain richness.</title>
        <authorList>
            <person name="Chen-Liaw A."/>
        </authorList>
    </citation>
    <scope>NUCLEOTIDE SEQUENCE</scope>
    <source>
        <strain evidence="1">B1_m1001713B170214d0_201011</strain>
    </source>
</reference>
<dbReference type="Proteomes" id="UP001300871">
    <property type="component" value="Unassembled WGS sequence"/>
</dbReference>
<dbReference type="EMBL" id="JAQLGM010000026">
    <property type="protein sequence ID" value="MDB2000822.1"/>
    <property type="molecule type" value="Genomic_DNA"/>
</dbReference>
<comment type="caution">
    <text evidence="1">The sequence shown here is derived from an EMBL/GenBank/DDBJ whole genome shotgun (WGS) entry which is preliminary data.</text>
</comment>
<organism evidence="1 2">
    <name type="scientific">Clostridium symbiosum</name>
    <name type="common">Bacteroides symbiosus</name>
    <dbReference type="NCBI Taxonomy" id="1512"/>
    <lineage>
        <taxon>Bacteria</taxon>
        <taxon>Bacillati</taxon>
        <taxon>Bacillota</taxon>
        <taxon>Clostridia</taxon>
        <taxon>Lachnospirales</taxon>
        <taxon>Lachnospiraceae</taxon>
        <taxon>Otoolea</taxon>
    </lineage>
</organism>
<evidence type="ECO:0000313" key="1">
    <source>
        <dbReference type="EMBL" id="MDB2000822.1"/>
    </source>
</evidence>
<dbReference type="GeneID" id="57968967"/>
<dbReference type="AlphaFoldDB" id="A0AAW6AVL7"/>
<evidence type="ECO:0000313" key="2">
    <source>
        <dbReference type="Proteomes" id="UP001300871"/>
    </source>
</evidence>
<protein>
    <submittedName>
        <fullName evidence="1">Uncharacterized protein</fullName>
    </submittedName>
</protein>
<name>A0AAW6AVL7_CLOSY</name>
<proteinExistence type="predicted"/>
<sequence>MDKEIMKMAEQLKTLSNVAVLQYTNIVNDILDEKITDEQEIAFILDGMLDFCQFDEMLLLFKRVCRGLYLKHPGLVHDYILYYREMWDE</sequence>
<dbReference type="RefSeq" id="WP_118008102.1">
    <property type="nucleotide sequence ID" value="NZ_BAABZD010000010.1"/>
</dbReference>
<gene>
    <name evidence="1" type="ORF">PM006_11470</name>
</gene>
<accession>A0AAW6AVL7</accession>